<feature type="transmembrane region" description="Helical" evidence="1">
    <location>
        <begin position="20"/>
        <end position="42"/>
    </location>
</feature>
<keyword evidence="1" id="KW-0472">Membrane</keyword>
<dbReference type="Gene3D" id="1.20.140.150">
    <property type="match status" value="1"/>
</dbReference>
<dbReference type="Proteomes" id="UP000277928">
    <property type="component" value="Unassembled WGS sequence"/>
</dbReference>
<reference evidence="2 3" key="1">
    <citation type="submission" date="2018-08" db="EMBL/GenBank/DDBJ databases">
        <authorList>
            <person name="Laetsch R D."/>
            <person name="Stevens L."/>
            <person name="Kumar S."/>
            <person name="Blaxter L. M."/>
        </authorList>
    </citation>
    <scope>NUCLEOTIDE SEQUENCE [LARGE SCALE GENOMIC DNA]</scope>
</reference>
<name>A0A3P6TST3_LITSI</name>
<protein>
    <submittedName>
        <fullName evidence="2">Uncharacterized protein</fullName>
    </submittedName>
</protein>
<keyword evidence="3" id="KW-1185">Reference proteome</keyword>
<dbReference type="OrthoDB" id="8655982at2759"/>
<dbReference type="EMBL" id="UYRX01000002">
    <property type="protein sequence ID" value="VDK67381.1"/>
    <property type="molecule type" value="Genomic_DNA"/>
</dbReference>
<keyword evidence="1" id="KW-0812">Transmembrane</keyword>
<evidence type="ECO:0000313" key="2">
    <source>
        <dbReference type="EMBL" id="VDK67381.1"/>
    </source>
</evidence>
<sequence length="145" mass="16055">MAVQATTIETVTVVRPLKVISSVCLFIALILLILCLSTTWWLRSDGFRTGLWLECTASDQTQPTIAGGPPPGGCQKIHRHAAFENMRREGDAKLAKQALMDRTYRKGESWRCHRDECLIKPSVILAITTVLSAAFKSPPTLFLSI</sequence>
<dbReference type="STRING" id="42156.A0A3P6TST3"/>
<evidence type="ECO:0000313" key="3">
    <source>
        <dbReference type="Proteomes" id="UP000277928"/>
    </source>
</evidence>
<evidence type="ECO:0000256" key="1">
    <source>
        <dbReference type="SAM" id="Phobius"/>
    </source>
</evidence>
<gene>
    <name evidence="2" type="ORF">NLS_LOCUS96</name>
</gene>
<keyword evidence="1" id="KW-1133">Transmembrane helix</keyword>
<proteinExistence type="predicted"/>
<dbReference type="AlphaFoldDB" id="A0A3P6TST3"/>
<organism evidence="2 3">
    <name type="scientific">Litomosoides sigmodontis</name>
    <name type="common">Filarial nematode worm</name>
    <dbReference type="NCBI Taxonomy" id="42156"/>
    <lineage>
        <taxon>Eukaryota</taxon>
        <taxon>Metazoa</taxon>
        <taxon>Ecdysozoa</taxon>
        <taxon>Nematoda</taxon>
        <taxon>Chromadorea</taxon>
        <taxon>Rhabditida</taxon>
        <taxon>Spirurina</taxon>
        <taxon>Spiruromorpha</taxon>
        <taxon>Filarioidea</taxon>
        <taxon>Onchocercidae</taxon>
        <taxon>Litomosoides</taxon>
    </lineage>
</organism>
<accession>A0A3P6TST3</accession>